<name>A0AA46YIP3_9VIRU</name>
<gene>
    <name evidence="1" type="ORF">EJNHJLOP_00067</name>
</gene>
<evidence type="ECO:0000313" key="1">
    <source>
        <dbReference type="EMBL" id="UYL64956.1"/>
    </source>
</evidence>
<reference evidence="1 2" key="1">
    <citation type="submission" date="2022-09" db="EMBL/GenBank/DDBJ databases">
        <title>Evolutionary Diversification of Methanotrophic Ca. Methanophagales (ANME-1) and Their Expansive Virome.</title>
        <authorList>
            <person name="Laso-Perez R."/>
            <person name="Wu F."/>
            <person name="Cremiere A."/>
            <person name="Speth D.R."/>
            <person name="Magyar J.S."/>
            <person name="Krupovic M."/>
            <person name="Orphan V.J."/>
        </authorList>
    </citation>
    <scope>NUCLEOTIDE SEQUENCE [LARGE SCALE GENOMIC DNA]</scope>
    <source>
        <strain evidence="1">PBV082</strain>
    </source>
</reference>
<accession>A0AA46YIP3</accession>
<evidence type="ECO:0000313" key="2">
    <source>
        <dbReference type="Proteomes" id="UP001156272"/>
    </source>
</evidence>
<proteinExistence type="predicted"/>
<protein>
    <submittedName>
        <fullName evidence="1">Uncharacterized protein</fullName>
    </submittedName>
</protein>
<dbReference type="Proteomes" id="UP001156272">
    <property type="component" value="Segment"/>
</dbReference>
<keyword evidence="2" id="KW-1185">Reference proteome</keyword>
<dbReference type="EMBL" id="OP413839">
    <property type="protein sequence ID" value="UYL64956.1"/>
    <property type="molecule type" value="Genomic_DNA"/>
</dbReference>
<sequence length="116" mass="13383">MKIVVKGVSTGRTWNYQRIAEHIKQDVSELVKKNMDSVEEIITRNKGTLKVVLDESEVQKYAKYGKEKMPKYAGQLFRVRKAVQDELGWKARRQDNNLVIYLDATALEGLLEEIAE</sequence>
<organism evidence="1 2">
    <name type="scientific">Methanophagales virus PBV082</name>
    <dbReference type="NCBI Taxonomy" id="3071307"/>
    <lineage>
        <taxon>Viruses</taxon>
        <taxon>Viruses incertae sedis</taxon>
        <taxon>Itzamnaviridae</taxon>
        <taxon>Pletoitzamnavirus</taxon>
        <taxon>Pletoitzamnavirus pescaderoense</taxon>
    </lineage>
</organism>